<dbReference type="SUPFAM" id="SSF46579">
    <property type="entry name" value="Prefoldin"/>
    <property type="match status" value="1"/>
</dbReference>
<accession>A0AAD9MLH3</accession>
<evidence type="ECO:0000256" key="1">
    <source>
        <dbReference type="ARBA" id="ARBA00010048"/>
    </source>
</evidence>
<dbReference type="Pfam" id="PF02996">
    <property type="entry name" value="Prefoldin"/>
    <property type="match status" value="1"/>
</dbReference>
<dbReference type="InterPro" id="IPR009053">
    <property type="entry name" value="Prefoldin"/>
</dbReference>
<dbReference type="PANTHER" id="PTHR12674:SF2">
    <property type="entry name" value="PREFOLDIN SUBUNIT 5"/>
    <property type="match status" value="1"/>
</dbReference>
<dbReference type="GO" id="GO:0005737">
    <property type="term" value="C:cytoplasm"/>
    <property type="evidence" value="ECO:0007669"/>
    <property type="project" value="TreeGrafter"/>
</dbReference>
<dbReference type="GO" id="GO:0051082">
    <property type="term" value="F:unfolded protein binding"/>
    <property type="evidence" value="ECO:0007669"/>
    <property type="project" value="InterPro"/>
</dbReference>
<dbReference type="Proteomes" id="UP001255856">
    <property type="component" value="Unassembled WGS sequence"/>
</dbReference>
<comment type="caution">
    <text evidence="2">The sequence shown here is derived from an EMBL/GenBank/DDBJ whole genome shotgun (WGS) entry which is preliminary data.</text>
</comment>
<organism evidence="2 3">
    <name type="scientific">Prototheca wickerhamii</name>
    <dbReference type="NCBI Taxonomy" id="3111"/>
    <lineage>
        <taxon>Eukaryota</taxon>
        <taxon>Viridiplantae</taxon>
        <taxon>Chlorophyta</taxon>
        <taxon>core chlorophytes</taxon>
        <taxon>Trebouxiophyceae</taxon>
        <taxon>Chlorellales</taxon>
        <taxon>Chlorellaceae</taxon>
        <taxon>Prototheca</taxon>
    </lineage>
</organism>
<dbReference type="InterPro" id="IPR011599">
    <property type="entry name" value="PFD_alpha_archaea"/>
</dbReference>
<dbReference type="EMBL" id="JASFZW010000005">
    <property type="protein sequence ID" value="KAK2078153.1"/>
    <property type="molecule type" value="Genomic_DNA"/>
</dbReference>
<dbReference type="GO" id="GO:0006457">
    <property type="term" value="P:protein folding"/>
    <property type="evidence" value="ECO:0007669"/>
    <property type="project" value="InterPro"/>
</dbReference>
<dbReference type="Gene3D" id="1.10.287.370">
    <property type="match status" value="1"/>
</dbReference>
<dbReference type="GO" id="GO:0009409">
    <property type="term" value="P:response to cold"/>
    <property type="evidence" value="ECO:0007669"/>
    <property type="project" value="UniProtKB-ARBA"/>
</dbReference>
<evidence type="ECO:0000313" key="3">
    <source>
        <dbReference type="Proteomes" id="UP001255856"/>
    </source>
</evidence>
<dbReference type="CDD" id="cd23157">
    <property type="entry name" value="Prefoldin_5"/>
    <property type="match status" value="1"/>
</dbReference>
<evidence type="ECO:0008006" key="4">
    <source>
        <dbReference type="Google" id="ProtNLM"/>
    </source>
</evidence>
<dbReference type="AlphaFoldDB" id="A0AAD9MLH3"/>
<reference evidence="2" key="1">
    <citation type="submission" date="2021-01" db="EMBL/GenBank/DDBJ databases">
        <authorList>
            <person name="Eckstrom K.M.E."/>
        </authorList>
    </citation>
    <scope>NUCLEOTIDE SEQUENCE</scope>
    <source>
        <strain evidence="2">UVCC 0001</strain>
    </source>
</reference>
<keyword evidence="3" id="KW-1185">Reference proteome</keyword>
<dbReference type="PANTHER" id="PTHR12674">
    <property type="entry name" value="PREFOLDIN SUBUNIT 5"/>
    <property type="match status" value="1"/>
</dbReference>
<sequence>MAGQPVALDSLSPQELVEVSKQLETEINGLVQHAVALQQTAGKFAAAGQAVEFLQDQKQGQPLLLPLTDSLYVSGTLESVDTVLLEVGTGYFVELIKSRQTALAQVNAVLDRHVAAQSPSATARA</sequence>
<comment type="similarity">
    <text evidence="1">Belongs to the prefoldin subunit alpha family.</text>
</comment>
<dbReference type="InterPro" id="IPR004127">
    <property type="entry name" value="Prefoldin_subunit_alpha"/>
</dbReference>
<dbReference type="GO" id="GO:1990113">
    <property type="term" value="P:RNA polymerase I assembly"/>
    <property type="evidence" value="ECO:0007669"/>
    <property type="project" value="TreeGrafter"/>
</dbReference>
<evidence type="ECO:0000313" key="2">
    <source>
        <dbReference type="EMBL" id="KAK2078153.1"/>
    </source>
</evidence>
<protein>
    <recommendedName>
        <fullName evidence="4">Prefoldin subunit 5</fullName>
    </recommendedName>
</protein>
<dbReference type="GO" id="GO:1990115">
    <property type="term" value="P:RNA polymerase III assembly"/>
    <property type="evidence" value="ECO:0007669"/>
    <property type="project" value="TreeGrafter"/>
</dbReference>
<proteinExistence type="inferred from homology"/>
<dbReference type="GO" id="GO:0016272">
    <property type="term" value="C:prefoldin complex"/>
    <property type="evidence" value="ECO:0007669"/>
    <property type="project" value="InterPro"/>
</dbReference>
<gene>
    <name evidence="2" type="ORF">QBZ16_004021</name>
</gene>
<dbReference type="GO" id="GO:1990114">
    <property type="term" value="P:RNA polymerase II core complex assembly"/>
    <property type="evidence" value="ECO:0007669"/>
    <property type="project" value="TreeGrafter"/>
</dbReference>
<name>A0AAD9MLH3_PROWI</name>